<comment type="caution">
    <text evidence="3">The sequence shown here is derived from an EMBL/GenBank/DDBJ whole genome shotgun (WGS) entry which is preliminary data.</text>
</comment>
<organism evidence="3 4">
    <name type="scientific">Crepidotus variabilis</name>
    <dbReference type="NCBI Taxonomy" id="179855"/>
    <lineage>
        <taxon>Eukaryota</taxon>
        <taxon>Fungi</taxon>
        <taxon>Dikarya</taxon>
        <taxon>Basidiomycota</taxon>
        <taxon>Agaricomycotina</taxon>
        <taxon>Agaricomycetes</taxon>
        <taxon>Agaricomycetidae</taxon>
        <taxon>Agaricales</taxon>
        <taxon>Agaricineae</taxon>
        <taxon>Crepidotaceae</taxon>
        <taxon>Crepidotus</taxon>
    </lineage>
</organism>
<dbReference type="Proteomes" id="UP000807306">
    <property type="component" value="Unassembled WGS sequence"/>
</dbReference>
<name>A0A9P6JN06_9AGAR</name>
<evidence type="ECO:0000259" key="1">
    <source>
        <dbReference type="Pfam" id="PF00646"/>
    </source>
</evidence>
<evidence type="ECO:0008006" key="5">
    <source>
        <dbReference type="Google" id="ProtNLM"/>
    </source>
</evidence>
<evidence type="ECO:0000259" key="2">
    <source>
        <dbReference type="Pfam" id="PF24758"/>
    </source>
</evidence>
<dbReference type="Pfam" id="PF24758">
    <property type="entry name" value="LRR_At5g56370"/>
    <property type="match status" value="1"/>
</dbReference>
<sequence>MTFEYVEAFPLELWQECLQSVDKPDLHALSLSSRRLREISFPLLMKNISFVIPSPELSGSSPEDADISPLILEKRIFEKLEAIEQRFAAISNSEQRTHVQKLNFWAKTKDMISAGNVQQVALSAEGETKYSATCKQIQESISDALCRFRRLRQLHIGFIQFPNRFFQAAADLPYLEHLSLFEVDLSHLELDRLLDPLTFHVSGHFSRINPSLSTVKHIFCPRNLRDLRISDSNTILVLNSFVHQSIVCSNLVKIFLFATPAECNVLVDFLKLCPSLKTLQLDDSFHDPFSSYNRWAGFIPGVAAPRLSSFNGPESFAAALSPNRPITSMNLGRKNPQVRQNASDQDFSFDLLASLSLGCVPITSLDFGMRVVSKIGFAAITEIFPKLRSLKIHVLHPMHQGVTNDLSYLALMTLLEANELPLPKTLRSLQLIQGDIIDFSNPPSRAEVYPAEMQQRLLRKLSINNPELLNAIFGVLPTKWERKVDENDNYDWAEPYKDAEYLRLETLMKQFLNR</sequence>
<evidence type="ECO:0000313" key="4">
    <source>
        <dbReference type="Proteomes" id="UP000807306"/>
    </source>
</evidence>
<dbReference type="SUPFAM" id="SSF52047">
    <property type="entry name" value="RNI-like"/>
    <property type="match status" value="1"/>
</dbReference>
<keyword evidence="4" id="KW-1185">Reference proteome</keyword>
<protein>
    <recommendedName>
        <fullName evidence="5">F-box domain-containing protein</fullName>
    </recommendedName>
</protein>
<dbReference type="InterPro" id="IPR032675">
    <property type="entry name" value="LRR_dom_sf"/>
</dbReference>
<dbReference type="InterPro" id="IPR055411">
    <property type="entry name" value="LRR_FXL15/At3g58940/PEG3-like"/>
</dbReference>
<dbReference type="EMBL" id="MU157872">
    <property type="protein sequence ID" value="KAF9526353.1"/>
    <property type="molecule type" value="Genomic_DNA"/>
</dbReference>
<feature type="domain" description="F-box/LRR-repeat protein 15/At3g58940/PEG3-like LRR" evidence="2">
    <location>
        <begin position="138"/>
        <end position="195"/>
    </location>
</feature>
<feature type="domain" description="F-box" evidence="1">
    <location>
        <begin position="9"/>
        <end position="39"/>
    </location>
</feature>
<gene>
    <name evidence="3" type="ORF">CPB83DRAFT_908461</name>
</gene>
<dbReference type="Pfam" id="PF00646">
    <property type="entry name" value="F-box"/>
    <property type="match status" value="1"/>
</dbReference>
<dbReference type="Gene3D" id="3.80.10.10">
    <property type="entry name" value="Ribonuclease Inhibitor"/>
    <property type="match status" value="1"/>
</dbReference>
<dbReference type="AlphaFoldDB" id="A0A9P6JN06"/>
<reference evidence="3" key="1">
    <citation type="submission" date="2020-11" db="EMBL/GenBank/DDBJ databases">
        <authorList>
            <consortium name="DOE Joint Genome Institute"/>
            <person name="Ahrendt S."/>
            <person name="Riley R."/>
            <person name="Andreopoulos W."/>
            <person name="Labutti K."/>
            <person name="Pangilinan J."/>
            <person name="Ruiz-Duenas F.J."/>
            <person name="Barrasa J.M."/>
            <person name="Sanchez-Garcia M."/>
            <person name="Camarero S."/>
            <person name="Miyauchi S."/>
            <person name="Serrano A."/>
            <person name="Linde D."/>
            <person name="Babiker R."/>
            <person name="Drula E."/>
            <person name="Ayuso-Fernandez I."/>
            <person name="Pacheco R."/>
            <person name="Padilla G."/>
            <person name="Ferreira P."/>
            <person name="Barriuso J."/>
            <person name="Kellner H."/>
            <person name="Castanera R."/>
            <person name="Alfaro M."/>
            <person name="Ramirez L."/>
            <person name="Pisabarro A.G."/>
            <person name="Kuo A."/>
            <person name="Tritt A."/>
            <person name="Lipzen A."/>
            <person name="He G."/>
            <person name="Yan M."/>
            <person name="Ng V."/>
            <person name="Cullen D."/>
            <person name="Martin F."/>
            <person name="Rosso M.-N."/>
            <person name="Henrissat B."/>
            <person name="Hibbett D."/>
            <person name="Martinez A.T."/>
            <person name="Grigoriev I.V."/>
        </authorList>
    </citation>
    <scope>NUCLEOTIDE SEQUENCE</scope>
    <source>
        <strain evidence="3">CBS 506.95</strain>
    </source>
</reference>
<proteinExistence type="predicted"/>
<dbReference type="OrthoDB" id="3040100at2759"/>
<evidence type="ECO:0000313" key="3">
    <source>
        <dbReference type="EMBL" id="KAF9526353.1"/>
    </source>
</evidence>
<accession>A0A9P6JN06</accession>
<dbReference type="InterPro" id="IPR001810">
    <property type="entry name" value="F-box_dom"/>
</dbReference>